<feature type="domain" description="Tyr recombinase" evidence="12">
    <location>
        <begin position="105"/>
        <end position="287"/>
    </location>
</feature>
<dbReference type="Proteomes" id="UP001379533">
    <property type="component" value="Chromosome"/>
</dbReference>
<proteinExistence type="inferred from homology"/>
<evidence type="ECO:0000256" key="3">
    <source>
        <dbReference type="ARBA" id="ARBA00015810"/>
    </source>
</evidence>
<feature type="active site" evidence="11">
    <location>
        <position position="265"/>
    </location>
</feature>
<evidence type="ECO:0000256" key="1">
    <source>
        <dbReference type="ARBA" id="ARBA00004496"/>
    </source>
</evidence>
<evidence type="ECO:0000256" key="11">
    <source>
        <dbReference type="HAMAP-Rule" id="MF_01807"/>
    </source>
</evidence>
<organism evidence="14 15">
    <name type="scientific">Pendulispora brunnea</name>
    <dbReference type="NCBI Taxonomy" id="2905690"/>
    <lineage>
        <taxon>Bacteria</taxon>
        <taxon>Pseudomonadati</taxon>
        <taxon>Myxococcota</taxon>
        <taxon>Myxococcia</taxon>
        <taxon>Myxococcales</taxon>
        <taxon>Sorangiineae</taxon>
        <taxon>Pendulisporaceae</taxon>
        <taxon>Pendulispora</taxon>
    </lineage>
</organism>
<evidence type="ECO:0000256" key="10">
    <source>
        <dbReference type="ARBA" id="ARBA00023306"/>
    </source>
</evidence>
<dbReference type="Gene3D" id="1.10.443.10">
    <property type="entry name" value="Intergrase catalytic core"/>
    <property type="match status" value="1"/>
</dbReference>
<name>A0ABZ2K3M5_9BACT</name>
<comment type="similarity">
    <text evidence="2 11">Belongs to the 'phage' integrase family. XerD subfamily.</text>
</comment>
<comment type="subunit">
    <text evidence="11">Forms a cyclic heterotetrameric complex composed of two molecules of XerC and two molecules of XerD.</text>
</comment>
<keyword evidence="9 11" id="KW-0233">DNA recombination</keyword>
<dbReference type="SUPFAM" id="SSF56349">
    <property type="entry name" value="DNA breaking-rejoining enzymes"/>
    <property type="match status" value="1"/>
</dbReference>
<protein>
    <recommendedName>
        <fullName evidence="3 11">Tyrosine recombinase XerD</fullName>
    </recommendedName>
</protein>
<dbReference type="CDD" id="cd00798">
    <property type="entry name" value="INT_XerDC_C"/>
    <property type="match status" value="1"/>
</dbReference>
<reference evidence="14 15" key="1">
    <citation type="submission" date="2021-12" db="EMBL/GenBank/DDBJ databases">
        <title>Discovery of the Pendulisporaceae a myxobacterial family with distinct sporulation behavior and unique specialized metabolism.</title>
        <authorList>
            <person name="Garcia R."/>
            <person name="Popoff A."/>
            <person name="Bader C.D."/>
            <person name="Loehr J."/>
            <person name="Walesch S."/>
            <person name="Walt C."/>
            <person name="Boldt J."/>
            <person name="Bunk B."/>
            <person name="Haeckl F.J.F.P.J."/>
            <person name="Gunesch A.P."/>
            <person name="Birkelbach J."/>
            <person name="Nuebel U."/>
            <person name="Pietschmann T."/>
            <person name="Bach T."/>
            <person name="Mueller R."/>
        </authorList>
    </citation>
    <scope>NUCLEOTIDE SEQUENCE [LARGE SCALE GENOMIC DNA]</scope>
    <source>
        <strain evidence="14 15">MSr12523</strain>
    </source>
</reference>
<comment type="function">
    <text evidence="11">Site-specific tyrosine recombinase, which acts by catalyzing the cutting and rejoining of the recombining DNA molecules. The XerC-XerD complex is essential to convert dimers of the bacterial chromosome into monomers to permit their segregation at cell division. It also contributes to the segregational stability of plasmids.</text>
</comment>
<comment type="subcellular location">
    <subcellularLocation>
        <location evidence="1 11">Cytoplasm</location>
    </subcellularLocation>
</comment>
<keyword evidence="10 11" id="KW-0131">Cell cycle</keyword>
<feature type="active site" evidence="11">
    <location>
        <position position="169"/>
    </location>
</feature>
<keyword evidence="4 11" id="KW-0963">Cytoplasm</keyword>
<evidence type="ECO:0000256" key="2">
    <source>
        <dbReference type="ARBA" id="ARBA00010450"/>
    </source>
</evidence>
<dbReference type="Gene3D" id="1.10.150.130">
    <property type="match status" value="1"/>
</dbReference>
<evidence type="ECO:0000256" key="8">
    <source>
        <dbReference type="ARBA" id="ARBA00023125"/>
    </source>
</evidence>
<evidence type="ECO:0000313" key="15">
    <source>
        <dbReference type="Proteomes" id="UP001379533"/>
    </source>
</evidence>
<dbReference type="Pfam" id="PF00589">
    <property type="entry name" value="Phage_integrase"/>
    <property type="match status" value="1"/>
</dbReference>
<dbReference type="PROSITE" id="PS51900">
    <property type="entry name" value="CB"/>
    <property type="match status" value="1"/>
</dbReference>
<dbReference type="InterPro" id="IPR013762">
    <property type="entry name" value="Integrase-like_cat_sf"/>
</dbReference>
<dbReference type="InterPro" id="IPR023009">
    <property type="entry name" value="Tyrosine_recombinase_XerC/XerD"/>
</dbReference>
<evidence type="ECO:0000256" key="9">
    <source>
        <dbReference type="ARBA" id="ARBA00023172"/>
    </source>
</evidence>
<evidence type="ECO:0000256" key="7">
    <source>
        <dbReference type="ARBA" id="ARBA00022908"/>
    </source>
</evidence>
<dbReference type="PANTHER" id="PTHR30349">
    <property type="entry name" value="PHAGE INTEGRASE-RELATED"/>
    <property type="match status" value="1"/>
</dbReference>
<dbReference type="InterPro" id="IPR010998">
    <property type="entry name" value="Integrase_recombinase_N"/>
</dbReference>
<dbReference type="InterPro" id="IPR002104">
    <property type="entry name" value="Integrase_catalytic"/>
</dbReference>
<evidence type="ECO:0000256" key="5">
    <source>
        <dbReference type="ARBA" id="ARBA00022618"/>
    </source>
</evidence>
<feature type="active site" description="O-(3'-phospho-DNA)-tyrosine intermediate" evidence="11">
    <location>
        <position position="274"/>
    </location>
</feature>
<dbReference type="EMBL" id="CP089982">
    <property type="protein sequence ID" value="WXA90966.1"/>
    <property type="molecule type" value="Genomic_DNA"/>
</dbReference>
<dbReference type="NCBIfam" id="TIGR02225">
    <property type="entry name" value="recomb_XerD"/>
    <property type="match status" value="1"/>
</dbReference>
<dbReference type="InterPro" id="IPR044068">
    <property type="entry name" value="CB"/>
</dbReference>
<dbReference type="InterPro" id="IPR011932">
    <property type="entry name" value="Recomb_XerD"/>
</dbReference>
<keyword evidence="6 11" id="KW-0159">Chromosome partition</keyword>
<dbReference type="InterPro" id="IPR004107">
    <property type="entry name" value="Integrase_SAM-like_N"/>
</dbReference>
<keyword evidence="7 11" id="KW-0229">DNA integration</keyword>
<evidence type="ECO:0000313" key="14">
    <source>
        <dbReference type="EMBL" id="WXA90966.1"/>
    </source>
</evidence>
<dbReference type="NCBIfam" id="NF001399">
    <property type="entry name" value="PRK00283.1"/>
    <property type="match status" value="1"/>
</dbReference>
<accession>A0ABZ2K3M5</accession>
<dbReference type="HAMAP" id="MF_01807">
    <property type="entry name" value="Recomb_XerD"/>
    <property type="match status" value="1"/>
</dbReference>
<feature type="active site" evidence="11">
    <location>
        <position position="145"/>
    </location>
</feature>
<keyword evidence="5 11" id="KW-0132">Cell division</keyword>
<dbReference type="InterPro" id="IPR011010">
    <property type="entry name" value="DNA_brk_join_enz"/>
</dbReference>
<feature type="active site" evidence="11">
    <location>
        <position position="242"/>
    </location>
</feature>
<dbReference type="RefSeq" id="WP_394841587.1">
    <property type="nucleotide sequence ID" value="NZ_CP089982.1"/>
</dbReference>
<dbReference type="InterPro" id="IPR050090">
    <property type="entry name" value="Tyrosine_recombinase_XerCD"/>
</dbReference>
<evidence type="ECO:0000259" key="13">
    <source>
        <dbReference type="PROSITE" id="PS51900"/>
    </source>
</evidence>
<dbReference type="PROSITE" id="PS51898">
    <property type="entry name" value="TYR_RECOMBINASE"/>
    <property type="match status" value="1"/>
</dbReference>
<feature type="active site" evidence="11">
    <location>
        <position position="239"/>
    </location>
</feature>
<evidence type="ECO:0000259" key="12">
    <source>
        <dbReference type="PROSITE" id="PS51898"/>
    </source>
</evidence>
<dbReference type="HAMAP" id="MF_01808">
    <property type="entry name" value="Recomb_XerC_XerD"/>
    <property type="match status" value="1"/>
</dbReference>
<gene>
    <name evidence="11 14" type="primary">xerD</name>
    <name evidence="14" type="ORF">LZC95_31490</name>
</gene>
<keyword evidence="8 11" id="KW-0238">DNA-binding</keyword>
<evidence type="ECO:0000256" key="4">
    <source>
        <dbReference type="ARBA" id="ARBA00022490"/>
    </source>
</evidence>
<dbReference type="Pfam" id="PF02899">
    <property type="entry name" value="Phage_int_SAM_1"/>
    <property type="match status" value="1"/>
</dbReference>
<sequence length="293" mass="32749">MDLHGWIDVYLNHLRVERALAKNSLEAYARDLNRLAGHLRTDDVKNIVASDIAELLADNVRTGFGARSSARQLSALRGFFRFLVRERAITADVTALIDRPKLGRKLPRVLSFEDVERLLAAPNRTKPRGVRDAAMIHLMYASGLRVSELCSLKLADLDMQRGIVSAYGKGGKRRMVPVGEVALEHLKIYLERVRGLHARPETRVLFVSPRGGPLTRQGFWKLLKRYAVAAGITVPLSPHKLRHSFATHLLHGGADLRAVQAMLGHADLGTTEIYTRVAQDHVRRAHTRAHPRA</sequence>
<feature type="domain" description="Core-binding (CB)" evidence="13">
    <location>
        <begin position="1"/>
        <end position="84"/>
    </location>
</feature>
<dbReference type="PANTHER" id="PTHR30349:SF90">
    <property type="entry name" value="TYROSINE RECOMBINASE XERD"/>
    <property type="match status" value="1"/>
</dbReference>
<keyword evidence="15" id="KW-1185">Reference proteome</keyword>
<evidence type="ECO:0000256" key="6">
    <source>
        <dbReference type="ARBA" id="ARBA00022829"/>
    </source>
</evidence>